<dbReference type="Proteomes" id="UP000494165">
    <property type="component" value="Unassembled WGS sequence"/>
</dbReference>
<protein>
    <submittedName>
        <fullName evidence="1">Uncharacterized protein</fullName>
    </submittedName>
</protein>
<dbReference type="AlphaFoldDB" id="A0A8S1DG29"/>
<organism evidence="1 2">
    <name type="scientific">Cloeon dipterum</name>
    <dbReference type="NCBI Taxonomy" id="197152"/>
    <lineage>
        <taxon>Eukaryota</taxon>
        <taxon>Metazoa</taxon>
        <taxon>Ecdysozoa</taxon>
        <taxon>Arthropoda</taxon>
        <taxon>Hexapoda</taxon>
        <taxon>Insecta</taxon>
        <taxon>Pterygota</taxon>
        <taxon>Palaeoptera</taxon>
        <taxon>Ephemeroptera</taxon>
        <taxon>Pisciforma</taxon>
        <taxon>Baetidae</taxon>
        <taxon>Cloeon</taxon>
    </lineage>
</organism>
<proteinExistence type="predicted"/>
<gene>
    <name evidence="1" type="ORF">CLODIP_2_CD11570</name>
</gene>
<evidence type="ECO:0000313" key="1">
    <source>
        <dbReference type="EMBL" id="CAB3379760.1"/>
    </source>
</evidence>
<keyword evidence="2" id="KW-1185">Reference proteome</keyword>
<accession>A0A8S1DG29</accession>
<comment type="caution">
    <text evidence="1">The sequence shown here is derived from an EMBL/GenBank/DDBJ whole genome shotgun (WGS) entry which is preliminary data.</text>
</comment>
<sequence length="66" mass="7689">MELVKACINYAFGFRRRGRKHLFESRGFFALGESTKFELAETEKHNHLLTWGRPGRRPPKLSKGAR</sequence>
<reference evidence="1 2" key="1">
    <citation type="submission" date="2020-04" db="EMBL/GenBank/DDBJ databases">
        <authorList>
            <person name="Alioto T."/>
            <person name="Alioto T."/>
            <person name="Gomez Garrido J."/>
        </authorList>
    </citation>
    <scope>NUCLEOTIDE SEQUENCE [LARGE SCALE GENOMIC DNA]</scope>
</reference>
<name>A0A8S1DG29_9INSE</name>
<evidence type="ECO:0000313" key="2">
    <source>
        <dbReference type="Proteomes" id="UP000494165"/>
    </source>
</evidence>
<dbReference type="EMBL" id="CADEPI010000195">
    <property type="protein sequence ID" value="CAB3379760.1"/>
    <property type="molecule type" value="Genomic_DNA"/>
</dbReference>